<organism evidence="1 2">
    <name type="scientific">Cricetulus griseus</name>
    <name type="common">Chinese hamster</name>
    <name type="synonym">Cricetulus barabensis griseus</name>
    <dbReference type="NCBI Taxonomy" id="10029"/>
    <lineage>
        <taxon>Eukaryota</taxon>
        <taxon>Metazoa</taxon>
        <taxon>Chordata</taxon>
        <taxon>Craniata</taxon>
        <taxon>Vertebrata</taxon>
        <taxon>Euteleostomi</taxon>
        <taxon>Mammalia</taxon>
        <taxon>Eutheria</taxon>
        <taxon>Euarchontoglires</taxon>
        <taxon>Glires</taxon>
        <taxon>Rodentia</taxon>
        <taxon>Myomorpha</taxon>
        <taxon>Muroidea</taxon>
        <taxon>Cricetidae</taxon>
        <taxon>Cricetinae</taxon>
        <taxon>Cricetulus</taxon>
    </lineage>
</organism>
<dbReference type="Proteomes" id="UP000001075">
    <property type="component" value="Unassembled WGS sequence"/>
</dbReference>
<reference evidence="2" key="1">
    <citation type="journal article" date="2011" name="Nat. Biotechnol.">
        <title>The genomic sequence of the Chinese hamster ovary (CHO)-K1 cell line.</title>
        <authorList>
            <person name="Xu X."/>
            <person name="Nagarajan H."/>
            <person name="Lewis N.E."/>
            <person name="Pan S."/>
            <person name="Cai Z."/>
            <person name="Liu X."/>
            <person name="Chen W."/>
            <person name="Xie M."/>
            <person name="Wang W."/>
            <person name="Hammond S."/>
            <person name="Andersen M.R."/>
            <person name="Neff N."/>
            <person name="Passarelli B."/>
            <person name="Koh W."/>
            <person name="Fan H.C."/>
            <person name="Wang J."/>
            <person name="Gui Y."/>
            <person name="Lee K.H."/>
            <person name="Betenbaugh M.J."/>
            <person name="Quake S.R."/>
            <person name="Famili I."/>
            <person name="Palsson B.O."/>
            <person name="Wang J."/>
        </authorList>
    </citation>
    <scope>NUCLEOTIDE SEQUENCE [LARGE SCALE GENOMIC DNA]</scope>
    <source>
        <strain evidence="2">CHO K1 cell line</strain>
    </source>
</reference>
<sequence length="53" mass="6374">MTHVTDILKQQKSEVLTFMLTITENNRVKTEWVSWFNMDYQHCCFVSITSEFL</sequence>
<name>G3I8W8_CRIGR</name>
<protein>
    <submittedName>
        <fullName evidence="1">Uncharacterized protein</fullName>
    </submittedName>
</protein>
<dbReference type="EMBL" id="JH001546">
    <property type="protein sequence ID" value="EGW13054.1"/>
    <property type="molecule type" value="Genomic_DNA"/>
</dbReference>
<gene>
    <name evidence="1" type="ORF">I79_020000</name>
</gene>
<dbReference type="InParanoid" id="G3I8W8"/>
<proteinExistence type="predicted"/>
<accession>G3I8W8</accession>
<evidence type="ECO:0000313" key="2">
    <source>
        <dbReference type="Proteomes" id="UP000001075"/>
    </source>
</evidence>
<dbReference type="AlphaFoldDB" id="G3I8W8"/>
<evidence type="ECO:0000313" key="1">
    <source>
        <dbReference type="EMBL" id="EGW13054.1"/>
    </source>
</evidence>